<protein>
    <submittedName>
        <fullName evidence="1">Uncharacterized protein</fullName>
    </submittedName>
</protein>
<sequence length="112" mass="12173">MLYNINVGFDAMYGISNPTSPIRNSKVLRTLSSVNARILGALLAPSIISSLDHPSFSNSCIFLVSFSRLRSPNTASTWGNINEFFSIPNSSTRANASCRCLGLMVTIRDQNA</sequence>
<dbReference type="EMBL" id="GBRH01221611">
    <property type="protein sequence ID" value="JAD76284.1"/>
    <property type="molecule type" value="Transcribed_RNA"/>
</dbReference>
<reference evidence="1" key="1">
    <citation type="submission" date="2014-09" db="EMBL/GenBank/DDBJ databases">
        <authorList>
            <person name="Magalhaes I.L.F."/>
            <person name="Oliveira U."/>
            <person name="Santos F.R."/>
            <person name="Vidigal T.H.D.A."/>
            <person name="Brescovit A.D."/>
            <person name="Santos A.J."/>
        </authorList>
    </citation>
    <scope>NUCLEOTIDE SEQUENCE</scope>
    <source>
        <tissue evidence="1">Shoot tissue taken approximately 20 cm above the soil surface</tissue>
    </source>
</reference>
<dbReference type="AlphaFoldDB" id="A0A0A9CJ09"/>
<reference evidence="1" key="2">
    <citation type="journal article" date="2015" name="Data Brief">
        <title>Shoot transcriptome of the giant reed, Arundo donax.</title>
        <authorList>
            <person name="Barrero R.A."/>
            <person name="Guerrero F.D."/>
            <person name="Moolhuijzen P."/>
            <person name="Goolsby J.A."/>
            <person name="Tidwell J."/>
            <person name="Bellgard S.E."/>
            <person name="Bellgard M.I."/>
        </authorList>
    </citation>
    <scope>NUCLEOTIDE SEQUENCE</scope>
    <source>
        <tissue evidence="1">Shoot tissue taken approximately 20 cm above the soil surface</tissue>
    </source>
</reference>
<proteinExistence type="predicted"/>
<evidence type="ECO:0000313" key="1">
    <source>
        <dbReference type="EMBL" id="JAD76284.1"/>
    </source>
</evidence>
<organism evidence="1">
    <name type="scientific">Arundo donax</name>
    <name type="common">Giant reed</name>
    <name type="synonym">Donax arundinaceus</name>
    <dbReference type="NCBI Taxonomy" id="35708"/>
    <lineage>
        <taxon>Eukaryota</taxon>
        <taxon>Viridiplantae</taxon>
        <taxon>Streptophyta</taxon>
        <taxon>Embryophyta</taxon>
        <taxon>Tracheophyta</taxon>
        <taxon>Spermatophyta</taxon>
        <taxon>Magnoliopsida</taxon>
        <taxon>Liliopsida</taxon>
        <taxon>Poales</taxon>
        <taxon>Poaceae</taxon>
        <taxon>PACMAD clade</taxon>
        <taxon>Arundinoideae</taxon>
        <taxon>Arundineae</taxon>
        <taxon>Arundo</taxon>
    </lineage>
</organism>
<name>A0A0A9CJ09_ARUDO</name>
<accession>A0A0A9CJ09</accession>